<organism evidence="3 4">
    <name type="scientific">Marchantia polymorpha subsp. ruderalis</name>
    <dbReference type="NCBI Taxonomy" id="1480154"/>
    <lineage>
        <taxon>Eukaryota</taxon>
        <taxon>Viridiplantae</taxon>
        <taxon>Streptophyta</taxon>
        <taxon>Embryophyta</taxon>
        <taxon>Marchantiophyta</taxon>
        <taxon>Marchantiopsida</taxon>
        <taxon>Marchantiidae</taxon>
        <taxon>Marchantiales</taxon>
        <taxon>Marchantiaceae</taxon>
        <taxon>Marchantia</taxon>
    </lineage>
</organism>
<sequence length="802" mass="88075">MTLETEKKSSRPVKAVLKDARSVLSSVADSPQNWAQGVDAPAADTGPIARSGNFVLHCAELVREFHRLLVTGTNFEFKEWTVVKAVTELVVRWGIYPYLSPGVGIPLQKRFGNKAASAAANAVSDYVRASQPVDASFEGQLAGENSNAHPLIFSADLLSFIVLEKIFIVPSDSSLKGNAGTGGDESNVCKTVAGTDEDEEKYEGKYTPAVDSSPGALRQLILTHHLIDILAALLQIAHDEHLGPKSWKEEAVERIKAILDRLPVDYVVEALFGLLGQNSSATPPPWLKPEVGKLLSQVVMRTGGLSTVMERLVGGAESGSVQVYDRVAAHLAKVPRHVSTADAYYKAVCTELRMLLFLPDISYIDKNTTKAHKNMHHTSVALACILAHQEPFLTEKYLLGPVVEPLLGWSELESRTQSIVVEGERKVERGGSSSRAEHDVLDGLHVLKLLLTAGHDKSSRLRQQLVKLTLPLVPKLILLKYLIWPSYGKHVERKFKARNSVVAHSKTTRAAENMETFPPKRDQKAGQRKDFQVGFLNGIRLYDLEDDEERTEGTVGHLMGCISDIVDCHLSQAAVHVVPIVFTFLFDLRTTSISWPASEGEIAGALEAGKRQVDSSAIFFSKLLLAGEYWELTVSLLVDLLRRALSLRKAARIRSTASSPDQSMEPNVDAEAVLRIVQTLEVLYVEVGIEAVERDATGALPLLKILLDDEELLNDREMLELVLQLVHSAFSQLHQDHKRVEDDANVPVPKSAEQVGLLKSIGISLQKITVSSKVSKESQDFAASLRSALALHLTSEHLEQLR</sequence>
<keyword evidence="4" id="KW-1185">Reference proteome</keyword>
<reference evidence="2" key="2">
    <citation type="journal article" date="2019" name="Curr. Biol.">
        <title>Chromatin organization in early land plants reveals an ancestral association between H3K27me3, transposons, and constitutive heterochromatin.</title>
        <authorList>
            <person name="Montgomery S.A."/>
            <person name="Tanizawa Y."/>
            <person name="Galik B."/>
            <person name="Wang N."/>
            <person name="Ito T."/>
            <person name="Mochizuki T."/>
            <person name="Akimcheva S."/>
            <person name="Bowman J."/>
            <person name="Cognat V."/>
            <person name="Drouard L."/>
            <person name="Ekker H."/>
            <person name="Houng S."/>
            <person name="Kohchi T."/>
            <person name="Lin S."/>
            <person name="Liu L.D."/>
            <person name="Nakamura Y."/>
            <person name="Valeeva L.R."/>
            <person name="Shakirov E.V."/>
            <person name="Shippen D.E."/>
            <person name="Wei W."/>
            <person name="Yagura M."/>
            <person name="Yamaoka S."/>
            <person name="Yamato K.T."/>
            <person name="Liu C."/>
            <person name="Berger F."/>
        </authorList>
    </citation>
    <scope>NUCLEOTIDE SEQUENCE [LARGE SCALE GENOMIC DNA]</scope>
    <source>
        <strain evidence="2">Tak-1</strain>
    </source>
</reference>
<evidence type="ECO:0000313" key="4">
    <source>
        <dbReference type="Proteomes" id="UP000077202"/>
    </source>
</evidence>
<dbReference type="Pfam" id="PF23565">
    <property type="entry name" value="ARM_TANGO6"/>
    <property type="match status" value="1"/>
</dbReference>
<dbReference type="InterPro" id="IPR039600">
    <property type="entry name" value="TANGO6/Rtp1"/>
</dbReference>
<evidence type="ECO:0000313" key="2">
    <source>
        <dbReference type="EMBL" id="BBN05307.1"/>
    </source>
</evidence>
<dbReference type="PANTHER" id="PTHR20959:SF1">
    <property type="entry name" value="TRANSPORT AND GOLGI ORGANIZATION PROTEIN 6 HOMOLOG"/>
    <property type="match status" value="1"/>
</dbReference>
<proteinExistence type="predicted"/>
<evidence type="ECO:0000259" key="1">
    <source>
        <dbReference type="Pfam" id="PF23565"/>
    </source>
</evidence>
<dbReference type="GO" id="GO:0009306">
    <property type="term" value="P:protein secretion"/>
    <property type="evidence" value="ECO:0007669"/>
    <property type="project" value="TreeGrafter"/>
</dbReference>
<reference evidence="5" key="3">
    <citation type="journal article" date="2020" name="Curr. Biol.">
        <title>Chromatin organization in early land plants reveals an ancestral association between H3K27me3, transposons, and constitutive heterochromatin.</title>
        <authorList>
            <person name="Montgomery S.A."/>
            <person name="Tanizawa Y."/>
            <person name="Galik B."/>
            <person name="Wang N."/>
            <person name="Ito T."/>
            <person name="Mochizuki T."/>
            <person name="Akimcheva S."/>
            <person name="Bowman J.L."/>
            <person name="Cognat V."/>
            <person name="Marechal-Drouard L."/>
            <person name="Ekker H."/>
            <person name="Hong S.F."/>
            <person name="Kohchi T."/>
            <person name="Lin S.S."/>
            <person name="Liu L.D."/>
            <person name="Nakamura Y."/>
            <person name="Valeeva L.R."/>
            <person name="Shakirov E.V."/>
            <person name="Shippen D.E."/>
            <person name="Wei W.L."/>
            <person name="Yagura M."/>
            <person name="Yamaoka S."/>
            <person name="Yamato K.T."/>
            <person name="Liu C."/>
            <person name="Berger F."/>
        </authorList>
    </citation>
    <scope>NUCLEOTIDE SEQUENCE [LARGE SCALE GENOMIC DNA]</scope>
    <source>
        <strain evidence="5">Tak-1</strain>
    </source>
</reference>
<dbReference type="Proteomes" id="UP001162541">
    <property type="component" value="Chromosome 3"/>
</dbReference>
<evidence type="ECO:0000313" key="3">
    <source>
        <dbReference type="EMBL" id="OAE27335.1"/>
    </source>
</evidence>
<dbReference type="PANTHER" id="PTHR20959">
    <property type="entry name" value="TRANSPORT AND GOLGI ORGANIZATION PROTEIN 6 FAMILY MEMBER"/>
    <property type="match status" value="1"/>
</dbReference>
<dbReference type="AlphaFoldDB" id="A0A176W4E4"/>
<dbReference type="InterPro" id="IPR057407">
    <property type="entry name" value="HEAT_TANGO6"/>
</dbReference>
<dbReference type="Proteomes" id="UP000077202">
    <property type="component" value="Unassembled WGS sequence"/>
</dbReference>
<feature type="domain" description="TANGO6 HEAT repeat" evidence="1">
    <location>
        <begin position="300"/>
        <end position="422"/>
    </location>
</feature>
<evidence type="ECO:0000313" key="5">
    <source>
        <dbReference type="Proteomes" id="UP001162541"/>
    </source>
</evidence>
<accession>A0A176W4E4</accession>
<protein>
    <recommendedName>
        <fullName evidence="1">TANGO6 HEAT repeat domain-containing protein</fullName>
    </recommendedName>
</protein>
<dbReference type="EMBL" id="AP019868">
    <property type="protein sequence ID" value="BBN05308.1"/>
    <property type="molecule type" value="Genomic_DNA"/>
</dbReference>
<reference evidence="3 4" key="1">
    <citation type="submission" date="2016-03" db="EMBL/GenBank/DDBJ databases">
        <title>Mechanisms controlling the formation of the plant cell surface in tip-growing cells are functionally conserved among land plants.</title>
        <authorList>
            <person name="Honkanen S."/>
            <person name="Jones V.A."/>
            <person name="Morieri G."/>
            <person name="Champion C."/>
            <person name="Hetherington A.J."/>
            <person name="Kelly S."/>
            <person name="Saint-Marcoux D."/>
            <person name="Proust H."/>
            <person name="Prescott H."/>
            <person name="Dolan L."/>
        </authorList>
    </citation>
    <scope>NUCLEOTIDE SEQUENCE [LARGE SCALE GENOMIC DNA]</scope>
    <source>
        <strain evidence="4">cv. Tak-1 and cv. Tak-2</strain>
        <tissue evidence="3">Whole gametophyte</tissue>
    </source>
</reference>
<gene>
    <name evidence="3" type="ORF">AXG93_2817s1400</name>
    <name evidence="2" type="ORF">Mp_3g12030</name>
</gene>
<dbReference type="EMBL" id="AP019868">
    <property type="protein sequence ID" value="BBN05307.1"/>
    <property type="molecule type" value="Genomic_DNA"/>
</dbReference>
<dbReference type="EMBL" id="LVLJ01001921">
    <property type="protein sequence ID" value="OAE27335.1"/>
    <property type="molecule type" value="Genomic_DNA"/>
</dbReference>
<name>A0A176W4E4_MARPO</name>